<dbReference type="Proteomes" id="UP001054945">
    <property type="component" value="Unassembled WGS sequence"/>
</dbReference>
<evidence type="ECO:0000313" key="1">
    <source>
        <dbReference type="EMBL" id="GIY01088.1"/>
    </source>
</evidence>
<dbReference type="EMBL" id="BPLR01005259">
    <property type="protein sequence ID" value="GIY01088.1"/>
    <property type="molecule type" value="Genomic_DNA"/>
</dbReference>
<comment type="caution">
    <text evidence="1">The sequence shown here is derived from an EMBL/GenBank/DDBJ whole genome shotgun (WGS) entry which is preliminary data.</text>
</comment>
<keyword evidence="2" id="KW-1185">Reference proteome</keyword>
<protein>
    <submittedName>
        <fullName evidence="1">Uncharacterized protein</fullName>
    </submittedName>
</protein>
<evidence type="ECO:0000313" key="2">
    <source>
        <dbReference type="Proteomes" id="UP001054945"/>
    </source>
</evidence>
<reference evidence="1 2" key="1">
    <citation type="submission" date="2021-06" db="EMBL/GenBank/DDBJ databases">
        <title>Caerostris extrusa draft genome.</title>
        <authorList>
            <person name="Kono N."/>
            <person name="Arakawa K."/>
        </authorList>
    </citation>
    <scope>NUCLEOTIDE SEQUENCE [LARGE SCALE GENOMIC DNA]</scope>
</reference>
<sequence length="200" mass="22854">MEIQRRKNTLPEVSEYGKRFFLVGEIITFDKAHHCPGEPDDNLFLVTGEVVLLRGFRNPSLCRVPPTVIRAPFGMNLWQRLRLKREIITFDKAHHCPGEPDDNLFLVTGEDGLLRGFRNPSLVGSFPLGGRTHSERLYGNVHVLNVTRKCLCNGLIATWDERDCPDGLSDRRALYGWWGSSLIVVWVNGNKKFNEGFYIK</sequence>
<dbReference type="AlphaFoldDB" id="A0AAV4PTZ0"/>
<organism evidence="1 2">
    <name type="scientific">Caerostris extrusa</name>
    <name type="common">Bark spider</name>
    <name type="synonym">Caerostris bankana</name>
    <dbReference type="NCBI Taxonomy" id="172846"/>
    <lineage>
        <taxon>Eukaryota</taxon>
        <taxon>Metazoa</taxon>
        <taxon>Ecdysozoa</taxon>
        <taxon>Arthropoda</taxon>
        <taxon>Chelicerata</taxon>
        <taxon>Arachnida</taxon>
        <taxon>Araneae</taxon>
        <taxon>Araneomorphae</taxon>
        <taxon>Entelegynae</taxon>
        <taxon>Araneoidea</taxon>
        <taxon>Araneidae</taxon>
        <taxon>Caerostris</taxon>
    </lineage>
</organism>
<gene>
    <name evidence="1" type="ORF">CEXT_718891</name>
</gene>
<proteinExistence type="predicted"/>
<accession>A0AAV4PTZ0</accession>
<name>A0AAV4PTZ0_CAEEX</name>